<name>A0A6J2KHE3_BOMMA</name>
<keyword evidence="1" id="KW-1185">Reference proteome</keyword>
<dbReference type="KEGG" id="bman:114251632"/>
<evidence type="ECO:0000313" key="2">
    <source>
        <dbReference type="RefSeq" id="XP_028041771.1"/>
    </source>
</evidence>
<gene>
    <name evidence="2" type="primary">LOC114251632</name>
</gene>
<accession>A0A6J2KHE3</accession>
<dbReference type="Proteomes" id="UP000504629">
    <property type="component" value="Unplaced"/>
</dbReference>
<protein>
    <submittedName>
        <fullName evidence="2">Protein PF14_0175-like</fullName>
    </submittedName>
</protein>
<dbReference type="GeneID" id="114251632"/>
<proteinExistence type="predicted"/>
<dbReference type="AlphaFoldDB" id="A0A6J2KHE3"/>
<dbReference type="RefSeq" id="XP_028041771.1">
    <property type="nucleotide sequence ID" value="XM_028185970.1"/>
</dbReference>
<sequence>MLNNPSSKAEQSNPEVPSAVLYSLGKKQGVQFSNAVNNLGTNVDQFQKDNSHFFNNHGVKAESNLINNIGLASDQPREPSRSKVYAIGANSGIQYPSTFNNFATNIENSDNELLSAIHTSIGTQYPNFIGNSGPNIDKLNKEMSPNKLYSFGTNTGTQYSNLISNLGSNTDPFSKEYSSAILNSMNTNVGTQYPNLINNLGSNTDKANRELTAIIHGANTGALYSNMISNLGPNADQSNQGLTLAILSSLPTSQPRLGSNLGLNTDQAQKKSSSGVLHSAVENSDTLYSNKISEIGSKSDQSKHELLTTLLHDLGITTGSQYNNLIRNLAADQSNKEIPPAVIYSTDLNSGQTHMDSNPRYSHLLQQSSPGFNTGSKNHLNSVLNSAFEKGYTLHNGENLQSVSPHYHATSTQGDGLNLISKNPSTSQTLFESGSYIPGLQQAANMQNIKPNYFTQDNLSKYIVSSSPTYVDKIPNHEEDKVLISPSAKTQPTQRKYHRNHVDYFTLKTLA</sequence>
<reference evidence="2" key="1">
    <citation type="submission" date="2025-08" db="UniProtKB">
        <authorList>
            <consortium name="RefSeq"/>
        </authorList>
    </citation>
    <scope>IDENTIFICATION</scope>
    <source>
        <tissue evidence="2">Silk gland</tissue>
    </source>
</reference>
<organism evidence="1 2">
    <name type="scientific">Bombyx mandarina</name>
    <name type="common">Wild silk moth</name>
    <name type="synonym">Wild silkworm</name>
    <dbReference type="NCBI Taxonomy" id="7092"/>
    <lineage>
        <taxon>Eukaryota</taxon>
        <taxon>Metazoa</taxon>
        <taxon>Ecdysozoa</taxon>
        <taxon>Arthropoda</taxon>
        <taxon>Hexapoda</taxon>
        <taxon>Insecta</taxon>
        <taxon>Pterygota</taxon>
        <taxon>Neoptera</taxon>
        <taxon>Endopterygota</taxon>
        <taxon>Lepidoptera</taxon>
        <taxon>Glossata</taxon>
        <taxon>Ditrysia</taxon>
        <taxon>Bombycoidea</taxon>
        <taxon>Bombycidae</taxon>
        <taxon>Bombycinae</taxon>
        <taxon>Bombyx</taxon>
    </lineage>
</organism>
<evidence type="ECO:0000313" key="1">
    <source>
        <dbReference type="Proteomes" id="UP000504629"/>
    </source>
</evidence>